<dbReference type="PANTHER" id="PTHR43580">
    <property type="entry name" value="OXIDOREDUCTASE GLYR1-RELATED"/>
    <property type="match status" value="1"/>
</dbReference>
<feature type="domain" description="6-phosphogluconate dehydrogenase NADP-binding" evidence="1">
    <location>
        <begin position="2"/>
        <end position="155"/>
    </location>
</feature>
<dbReference type="Pfam" id="PF03446">
    <property type="entry name" value="NAD_binding_2"/>
    <property type="match status" value="1"/>
</dbReference>
<dbReference type="GO" id="GO:0050661">
    <property type="term" value="F:NADP binding"/>
    <property type="evidence" value="ECO:0007669"/>
    <property type="project" value="InterPro"/>
</dbReference>
<sequence>MNVGFIGVGSMGAAMVPNLLKAGHRVSVWNRNAEAARALPGVTVLDTPAQAFQNDAVITMLADDAAVRSVIIESGALASARDGCVHVMAATISLALVDELADLHRKAGIAYVAAPVFGVPAAAAKAQLNIVAAGDAAAIARVQPLFDAIGQKTWQLGTDPKQANVAKIAGNMMIALAIEAMGEATALTESYGLTAAEF</sequence>
<protein>
    <submittedName>
        <fullName evidence="2">Oxidoreductase</fullName>
    </submittedName>
</protein>
<reference evidence="2 3" key="1">
    <citation type="submission" date="2014-11" db="EMBL/GenBank/DDBJ databases">
        <title>Genomics and ecophysiology of heterotrophic nitrogen fixing bacteria isolated from estuarine surface water.</title>
        <authorList>
            <person name="Bentzon-Tilia M."/>
            <person name="Severin I."/>
            <person name="Hansen L.H."/>
            <person name="Riemann L."/>
        </authorList>
    </citation>
    <scope>NUCLEOTIDE SEQUENCE [LARGE SCALE GENOMIC DNA]</scope>
    <source>
        <strain evidence="2 3">BAL398</strain>
    </source>
</reference>
<dbReference type="InterPro" id="IPR013328">
    <property type="entry name" value="6PGD_dom2"/>
</dbReference>
<organism evidence="2 3">
    <name type="scientific">Rhodopseudomonas palustris</name>
    <dbReference type="NCBI Taxonomy" id="1076"/>
    <lineage>
        <taxon>Bacteria</taxon>
        <taxon>Pseudomonadati</taxon>
        <taxon>Pseudomonadota</taxon>
        <taxon>Alphaproteobacteria</taxon>
        <taxon>Hyphomicrobiales</taxon>
        <taxon>Nitrobacteraceae</taxon>
        <taxon>Rhodopseudomonas</taxon>
    </lineage>
</organism>
<dbReference type="Gene3D" id="1.10.1040.10">
    <property type="entry name" value="N-(1-d-carboxylethyl)-l-norvaline Dehydrogenase, domain 2"/>
    <property type="match status" value="1"/>
</dbReference>
<dbReference type="RefSeq" id="WP_044407821.1">
    <property type="nucleotide sequence ID" value="NZ_JXXE01000137.1"/>
</dbReference>
<dbReference type="InterPro" id="IPR036291">
    <property type="entry name" value="NAD(P)-bd_dom_sf"/>
</dbReference>
<evidence type="ECO:0000313" key="2">
    <source>
        <dbReference type="EMBL" id="KIZ46046.1"/>
    </source>
</evidence>
<dbReference type="InterPro" id="IPR006115">
    <property type="entry name" value="6PGDH_NADP-bd"/>
</dbReference>
<accession>A0A0D7EZL4</accession>
<evidence type="ECO:0000313" key="3">
    <source>
        <dbReference type="Proteomes" id="UP000032515"/>
    </source>
</evidence>
<dbReference type="AlphaFoldDB" id="A0A0D7EZL4"/>
<feature type="non-terminal residue" evidence="2">
    <location>
        <position position="198"/>
    </location>
</feature>
<evidence type="ECO:0000259" key="1">
    <source>
        <dbReference type="Pfam" id="PF03446"/>
    </source>
</evidence>
<gene>
    <name evidence="2" type="ORF">OO17_07200</name>
</gene>
<dbReference type="EMBL" id="JXXE01000137">
    <property type="protein sequence ID" value="KIZ46046.1"/>
    <property type="molecule type" value="Genomic_DNA"/>
</dbReference>
<dbReference type="Gene3D" id="3.40.50.720">
    <property type="entry name" value="NAD(P)-binding Rossmann-like Domain"/>
    <property type="match status" value="1"/>
</dbReference>
<dbReference type="SUPFAM" id="SSF51735">
    <property type="entry name" value="NAD(P)-binding Rossmann-fold domains"/>
    <property type="match status" value="1"/>
</dbReference>
<dbReference type="Proteomes" id="UP000032515">
    <property type="component" value="Unassembled WGS sequence"/>
</dbReference>
<dbReference type="OrthoDB" id="9812907at2"/>
<name>A0A0D7EZL4_RHOPL</name>
<dbReference type="InterPro" id="IPR051265">
    <property type="entry name" value="HIBADH-related_NP60_sf"/>
</dbReference>
<comment type="caution">
    <text evidence="2">The sequence shown here is derived from an EMBL/GenBank/DDBJ whole genome shotgun (WGS) entry which is preliminary data.</text>
</comment>
<proteinExistence type="predicted"/>
<dbReference type="PANTHER" id="PTHR43580:SF2">
    <property type="entry name" value="CYTOKINE-LIKE NUCLEAR FACTOR N-PAC"/>
    <property type="match status" value="1"/>
</dbReference>